<name>Q2SQC5_HAHCH</name>
<proteinExistence type="predicted"/>
<gene>
    <name evidence="2" type="ordered locus">HCH_00234</name>
</gene>
<feature type="transmembrane region" description="Helical" evidence="1">
    <location>
        <begin position="39"/>
        <end position="55"/>
    </location>
</feature>
<sequence length="110" mass="11929">MSEVVLTNLNLFTVLFVIFFASASFMFMQIFFHDAKMGLVFLVGLVVAGTASVMFKPLAIPALSLALIAFVALILINLYKHYKKPQFYAPALGMLISLAVGGGVILALQQ</sequence>
<dbReference type="STRING" id="349521.HCH_00234"/>
<evidence type="ECO:0000313" key="2">
    <source>
        <dbReference type="EMBL" id="ABC27149.1"/>
    </source>
</evidence>
<dbReference type="EMBL" id="CP000155">
    <property type="protein sequence ID" value="ABC27149.1"/>
    <property type="molecule type" value="Genomic_DNA"/>
</dbReference>
<reference evidence="2 3" key="1">
    <citation type="journal article" date="2005" name="Nucleic Acids Res.">
        <title>Genomic blueprint of Hahella chejuensis, a marine microbe producing an algicidal agent.</title>
        <authorList>
            <person name="Jeong H."/>
            <person name="Yim J.H."/>
            <person name="Lee C."/>
            <person name="Choi S.-H."/>
            <person name="Park Y.K."/>
            <person name="Yoon S.H."/>
            <person name="Hur C.-G."/>
            <person name="Kang H.-Y."/>
            <person name="Kim D."/>
            <person name="Lee H.H."/>
            <person name="Park K.H."/>
            <person name="Park S.-H."/>
            <person name="Park H.-S."/>
            <person name="Lee H.K."/>
            <person name="Oh T.K."/>
            <person name="Kim J.F."/>
        </authorList>
    </citation>
    <scope>NUCLEOTIDE SEQUENCE [LARGE SCALE GENOMIC DNA]</scope>
    <source>
        <strain evidence="2 3">KCTC 2396</strain>
    </source>
</reference>
<dbReference type="Proteomes" id="UP000000238">
    <property type="component" value="Chromosome"/>
</dbReference>
<evidence type="ECO:0000313" key="3">
    <source>
        <dbReference type="Proteomes" id="UP000000238"/>
    </source>
</evidence>
<dbReference type="KEGG" id="hch:HCH_00234"/>
<keyword evidence="3" id="KW-1185">Reference proteome</keyword>
<evidence type="ECO:0000256" key="1">
    <source>
        <dbReference type="SAM" id="Phobius"/>
    </source>
</evidence>
<dbReference type="AlphaFoldDB" id="Q2SQC5"/>
<feature type="transmembrane region" description="Helical" evidence="1">
    <location>
        <begin position="61"/>
        <end position="80"/>
    </location>
</feature>
<dbReference type="RefSeq" id="WP_011394226.1">
    <property type="nucleotide sequence ID" value="NC_007645.1"/>
</dbReference>
<organism evidence="2 3">
    <name type="scientific">Hahella chejuensis (strain KCTC 2396)</name>
    <dbReference type="NCBI Taxonomy" id="349521"/>
    <lineage>
        <taxon>Bacteria</taxon>
        <taxon>Pseudomonadati</taxon>
        <taxon>Pseudomonadota</taxon>
        <taxon>Gammaproteobacteria</taxon>
        <taxon>Oceanospirillales</taxon>
        <taxon>Hahellaceae</taxon>
        <taxon>Hahella</taxon>
    </lineage>
</organism>
<feature type="transmembrane region" description="Helical" evidence="1">
    <location>
        <begin position="12"/>
        <end position="32"/>
    </location>
</feature>
<keyword evidence="1" id="KW-0812">Transmembrane</keyword>
<protein>
    <submittedName>
        <fullName evidence="2">Uncharacterized protein</fullName>
    </submittedName>
</protein>
<dbReference type="OrthoDB" id="9957629at2"/>
<feature type="transmembrane region" description="Helical" evidence="1">
    <location>
        <begin position="87"/>
        <end position="108"/>
    </location>
</feature>
<keyword evidence="1" id="KW-0472">Membrane</keyword>
<accession>Q2SQC5</accession>
<keyword evidence="1" id="KW-1133">Transmembrane helix</keyword>
<dbReference type="HOGENOM" id="CLU_2167416_0_0_6"/>